<evidence type="ECO:0000313" key="1">
    <source>
        <dbReference type="EMBL" id="KAA3439776.1"/>
    </source>
</evidence>
<dbReference type="InterPro" id="IPR023296">
    <property type="entry name" value="Glyco_hydro_beta-prop_sf"/>
</dbReference>
<dbReference type="Proteomes" id="UP000324133">
    <property type="component" value="Unassembled WGS sequence"/>
</dbReference>
<proteinExistence type="predicted"/>
<dbReference type="SUPFAM" id="SSF75005">
    <property type="entry name" value="Arabinanase/levansucrase/invertase"/>
    <property type="match status" value="1"/>
</dbReference>
<sequence length="358" mass="41317">MKYNKKFRRVVVGMLLLLGITESVGTAQRRPRAAKEQDMKAYLMVYFKDATHGLHMALSPDGYSFTDVNSGNQVIAGDTIALQRGIRDPHITRGPDGMFYLAMTDLHIFAQKAGYRNTEWERDGKRYGWGNNRSLVLMKSKDLIHWSRTILRVDQAFPGLEEIGCAWAPQTIYDENKKKLMLYFTMRFGNGNNKLYYTYMNDAFTAMETAPQLLFQYPKDITYIDADITKVRNRYHMFYVPHDGVPGIKQAVSDSMHIGYQYAPQWIDPEPQASEAPTVFKRIGQDKWVLIYDIYGINPHNFGFSETTDFVNFTHIGHFNEGVMKTTNFSSPKHGAVVHLTRKEAKQLAKHWHLKMKF</sequence>
<evidence type="ECO:0000313" key="2">
    <source>
        <dbReference type="Proteomes" id="UP000324133"/>
    </source>
</evidence>
<dbReference type="EMBL" id="VKKY01000001">
    <property type="protein sequence ID" value="KAA3439776.1"/>
    <property type="molecule type" value="Genomic_DNA"/>
</dbReference>
<dbReference type="Gene3D" id="2.115.10.20">
    <property type="entry name" value="Glycosyl hydrolase domain, family 43"/>
    <property type="match status" value="1"/>
</dbReference>
<dbReference type="PANTHER" id="PTHR43301">
    <property type="entry name" value="ARABINAN ENDO-1,5-ALPHA-L-ARABINOSIDASE"/>
    <property type="match status" value="1"/>
</dbReference>
<protein>
    <submittedName>
        <fullName evidence="1">Beta-xylosidase</fullName>
    </submittedName>
</protein>
<accession>A0A5B6TIE2</accession>
<dbReference type="InterPro" id="IPR050727">
    <property type="entry name" value="GH43_arabinanases"/>
</dbReference>
<name>A0A5B6TIE2_9BACT</name>
<comment type="caution">
    <text evidence="1">The sequence shown here is derived from an EMBL/GenBank/DDBJ whole genome shotgun (WGS) entry which is preliminary data.</text>
</comment>
<organism evidence="1 2">
    <name type="scientific">Rufibacter hautae</name>
    <dbReference type="NCBI Taxonomy" id="2595005"/>
    <lineage>
        <taxon>Bacteria</taxon>
        <taxon>Pseudomonadati</taxon>
        <taxon>Bacteroidota</taxon>
        <taxon>Cytophagia</taxon>
        <taxon>Cytophagales</taxon>
        <taxon>Hymenobacteraceae</taxon>
        <taxon>Rufibacter</taxon>
    </lineage>
</organism>
<reference evidence="1 2" key="1">
    <citation type="submission" date="2019-07" db="EMBL/GenBank/DDBJ databases">
        <title>Rufibacter sp. nov., isolated from lake sediment.</title>
        <authorList>
            <person name="Qu J.-H."/>
        </authorList>
    </citation>
    <scope>NUCLEOTIDE SEQUENCE [LARGE SCALE GENOMIC DNA]</scope>
    <source>
        <strain evidence="1 2">NBS58-1</strain>
    </source>
</reference>
<keyword evidence="2" id="KW-1185">Reference proteome</keyword>
<dbReference type="OrthoDB" id="9758923at2"/>
<gene>
    <name evidence="1" type="ORF">FOA19_03620</name>
</gene>
<dbReference type="PANTHER" id="PTHR43301:SF3">
    <property type="entry name" value="ARABINAN ENDO-1,5-ALPHA-L-ARABINOSIDASE A-RELATED"/>
    <property type="match status" value="1"/>
</dbReference>
<dbReference type="AlphaFoldDB" id="A0A5B6TIE2"/>
<dbReference type="CDD" id="cd08983">
    <property type="entry name" value="GH43_Bt3655-like"/>
    <property type="match status" value="1"/>
</dbReference>